<evidence type="ECO:0000313" key="3">
    <source>
        <dbReference type="Proteomes" id="UP001187682"/>
    </source>
</evidence>
<name>A0AAE8MXE0_9PEZI</name>
<comment type="caution">
    <text evidence="2">The sequence shown here is derived from an EMBL/GenBank/DDBJ whole genome shotgun (WGS) entry which is preliminary data.</text>
</comment>
<feature type="compositionally biased region" description="Basic and acidic residues" evidence="1">
    <location>
        <begin position="134"/>
        <end position="143"/>
    </location>
</feature>
<organism evidence="2 3">
    <name type="scientific">Cephalotrichum gorgonifer</name>
    <dbReference type="NCBI Taxonomy" id="2041049"/>
    <lineage>
        <taxon>Eukaryota</taxon>
        <taxon>Fungi</taxon>
        <taxon>Dikarya</taxon>
        <taxon>Ascomycota</taxon>
        <taxon>Pezizomycotina</taxon>
        <taxon>Sordariomycetes</taxon>
        <taxon>Hypocreomycetidae</taxon>
        <taxon>Microascales</taxon>
        <taxon>Microascaceae</taxon>
        <taxon>Cephalotrichum</taxon>
    </lineage>
</organism>
<evidence type="ECO:0000313" key="2">
    <source>
        <dbReference type="EMBL" id="SPO02471.1"/>
    </source>
</evidence>
<dbReference type="AlphaFoldDB" id="A0AAE8MXE0"/>
<dbReference type="EMBL" id="ONZQ02000006">
    <property type="protein sequence ID" value="SPO02471.1"/>
    <property type="molecule type" value="Genomic_DNA"/>
</dbReference>
<keyword evidence="3" id="KW-1185">Reference proteome</keyword>
<accession>A0AAE8MXE0</accession>
<proteinExistence type="predicted"/>
<feature type="compositionally biased region" description="Acidic residues" evidence="1">
    <location>
        <begin position="110"/>
        <end position="124"/>
    </location>
</feature>
<feature type="region of interest" description="Disordered" evidence="1">
    <location>
        <begin position="52"/>
        <end position="75"/>
    </location>
</feature>
<sequence length="256" mass="28258">MPLRRETPEQFSGSQMCISLLGGTCNRDGEPVLQQAGTVTLLQYGRCDDIGRSEDESVEDSAAELSPDRQEAAPDDIARRLQMECVEERSEAIDPSPEAQEASNAITIQPDDDEDGNEDDDAQLDGDSTTCLEMIDRESRAETSDSECDTPVQLPSPPKRLEFPIVSATKQGKMGTRLHLSSISYIRTSIVAKMMKRARMIQIMILRKMRHRSHSASAAKYLRFPIAVLSPRLNTTDHRAHLGYDVAASVSPPAII</sequence>
<gene>
    <name evidence="2" type="ORF">DNG_05144</name>
</gene>
<evidence type="ECO:0000256" key="1">
    <source>
        <dbReference type="SAM" id="MobiDB-lite"/>
    </source>
</evidence>
<dbReference type="Proteomes" id="UP001187682">
    <property type="component" value="Unassembled WGS sequence"/>
</dbReference>
<protein>
    <submittedName>
        <fullName evidence="2">Uncharacterized protein</fullName>
    </submittedName>
</protein>
<feature type="compositionally biased region" description="Basic and acidic residues" evidence="1">
    <location>
        <begin position="66"/>
        <end position="75"/>
    </location>
</feature>
<feature type="region of interest" description="Disordered" evidence="1">
    <location>
        <begin position="88"/>
        <end position="159"/>
    </location>
</feature>
<reference evidence="2" key="1">
    <citation type="submission" date="2018-03" db="EMBL/GenBank/DDBJ databases">
        <authorList>
            <person name="Guldener U."/>
        </authorList>
    </citation>
    <scope>NUCLEOTIDE SEQUENCE</scope>
</reference>